<feature type="compositionally biased region" description="Low complexity" evidence="1">
    <location>
        <begin position="1"/>
        <end position="14"/>
    </location>
</feature>
<dbReference type="Pfam" id="PF08525">
    <property type="entry name" value="OapA_N"/>
    <property type="match status" value="1"/>
</dbReference>
<dbReference type="EMBL" id="MLHQ01000006">
    <property type="protein sequence ID" value="OOF59985.1"/>
    <property type="molecule type" value="Genomic_DNA"/>
</dbReference>
<organism evidence="5 6">
    <name type="scientific">Rodentibacter myodis</name>
    <dbReference type="NCBI Taxonomy" id="1907939"/>
    <lineage>
        <taxon>Bacteria</taxon>
        <taxon>Pseudomonadati</taxon>
        <taxon>Pseudomonadota</taxon>
        <taxon>Gammaproteobacteria</taxon>
        <taxon>Pasteurellales</taxon>
        <taxon>Pasteurellaceae</taxon>
        <taxon>Rodentibacter</taxon>
    </lineage>
</organism>
<dbReference type="GO" id="GO:0016740">
    <property type="term" value="F:transferase activity"/>
    <property type="evidence" value="ECO:0007669"/>
    <property type="project" value="UniProtKB-KW"/>
</dbReference>
<accession>A0A1V3JTK1</accession>
<evidence type="ECO:0000313" key="6">
    <source>
        <dbReference type="Proteomes" id="UP000188602"/>
    </source>
</evidence>
<proteinExistence type="predicted"/>
<dbReference type="InterPro" id="IPR007340">
    <property type="entry name" value="LysM_Opacity-associatedA"/>
</dbReference>
<keyword evidence="2" id="KW-0472">Membrane</keyword>
<dbReference type="Gene3D" id="3.10.450.350">
    <property type="match status" value="1"/>
</dbReference>
<keyword evidence="2" id="KW-0812">Transmembrane</keyword>
<dbReference type="NCBIfam" id="NF033909">
    <property type="entry name" value="opacity_OapA"/>
    <property type="match status" value="1"/>
</dbReference>
<feature type="domain" description="Opacity-associated protein A LysM-like" evidence="3">
    <location>
        <begin position="387"/>
        <end position="466"/>
    </location>
</feature>
<sequence length="467" mass="50622">MNNNQSNENKSQNELDLGLNQTDSVIPRKVVQHSESFLDKAKGLTGLFGRKTQPETQFHVRKEPTFGENTVAQEPLQPTQQPTFISEPKSTVENIAQEVEEAVVSTAESVENKVEENVEQVAETASSVTEQAKETLAAGATAATASLKRPEKWKILQILPEKHRRLFIAILALVLLLIIFFALKPNSDTVESFELQNSNEIPVQFQSLDQSQPVETTVLDNIAAQQDSPPVAEQPVQTESVSSEPAKMEYLGDGQKDEAKAPEMPAAPVQTVQQEAAPQPMPVAPAPVRQESVRKAAVTQETVKPAPPVVERRQDKVKTVSQEHKVQKVVQKTAPVAKTTKAEAAPKVSAQEAKAVAKNERKVQIVEAKPAGSSKAVTSSTSSAGTSKTLTVPQGVSLMQVFRDNQLNISDVNAMTKANGAGNTLSNFKPGDKVQVSVNAQGRVSELRLSNGAKFVRQADGSYQFRK</sequence>
<evidence type="ECO:0000256" key="2">
    <source>
        <dbReference type="SAM" id="Phobius"/>
    </source>
</evidence>
<keyword evidence="2" id="KW-1133">Transmembrane helix</keyword>
<dbReference type="GO" id="GO:0042834">
    <property type="term" value="F:peptidoglycan binding"/>
    <property type="evidence" value="ECO:0007669"/>
    <property type="project" value="InterPro"/>
</dbReference>
<keyword evidence="6" id="KW-1185">Reference proteome</keyword>
<dbReference type="Proteomes" id="UP000188602">
    <property type="component" value="Unassembled WGS sequence"/>
</dbReference>
<name>A0A1V3JTK1_9PAST</name>
<keyword evidence="5" id="KW-0808">Transferase</keyword>
<feature type="transmembrane region" description="Helical" evidence="2">
    <location>
        <begin position="166"/>
        <end position="183"/>
    </location>
</feature>
<evidence type="ECO:0000313" key="5">
    <source>
        <dbReference type="EMBL" id="OOF59985.1"/>
    </source>
</evidence>
<dbReference type="RefSeq" id="WP_077422920.1">
    <property type="nucleotide sequence ID" value="NZ_MLHQ01000006.1"/>
</dbReference>
<gene>
    <name evidence="5" type="ORF">BKL49_01640</name>
</gene>
<feature type="region of interest" description="Disordered" evidence="1">
    <location>
        <begin position="1"/>
        <end position="21"/>
    </location>
</feature>
<dbReference type="OrthoDB" id="6398769at2"/>
<feature type="domain" description="Opacity-associated protein A-like N-terminal" evidence="4">
    <location>
        <begin position="156"/>
        <end position="180"/>
    </location>
</feature>
<evidence type="ECO:0000256" key="1">
    <source>
        <dbReference type="SAM" id="MobiDB-lite"/>
    </source>
</evidence>
<evidence type="ECO:0000259" key="4">
    <source>
        <dbReference type="Pfam" id="PF08525"/>
    </source>
</evidence>
<dbReference type="STRING" id="1907939.BKL49_01640"/>
<protein>
    <submittedName>
        <fullName evidence="5">Acetylglucosamine transferase</fullName>
    </submittedName>
</protein>
<feature type="region of interest" description="Disordered" evidence="1">
    <location>
        <begin position="225"/>
        <end position="246"/>
    </location>
</feature>
<dbReference type="Pfam" id="PF04225">
    <property type="entry name" value="LysM_OapA"/>
    <property type="match status" value="1"/>
</dbReference>
<comment type="caution">
    <text evidence="5">The sequence shown here is derived from an EMBL/GenBank/DDBJ whole genome shotgun (WGS) entry which is preliminary data.</text>
</comment>
<dbReference type="InterPro" id="IPR013731">
    <property type="entry name" value="OapA_N"/>
</dbReference>
<dbReference type="AlphaFoldDB" id="A0A1V3JTK1"/>
<reference evidence="5 6" key="1">
    <citation type="submission" date="2016-10" db="EMBL/GenBank/DDBJ databases">
        <title>Rodentibacter gen. nov. and new species.</title>
        <authorList>
            <person name="Christensen H."/>
        </authorList>
    </citation>
    <scope>NUCLEOTIDE SEQUENCE [LARGE SCALE GENOMIC DNA]</scope>
    <source>
        <strain evidence="5 6">Ac151</strain>
    </source>
</reference>
<evidence type="ECO:0000259" key="3">
    <source>
        <dbReference type="Pfam" id="PF04225"/>
    </source>
</evidence>